<dbReference type="AlphaFoldDB" id="L8WQX0"/>
<proteinExistence type="predicted"/>
<gene>
    <name evidence="1" type="ORF">AG1IA_06783</name>
</gene>
<accession>L8WQX0</accession>
<keyword evidence="2" id="KW-1185">Reference proteome</keyword>
<evidence type="ECO:0000313" key="1">
    <source>
        <dbReference type="EMBL" id="ELU39182.1"/>
    </source>
</evidence>
<comment type="caution">
    <text evidence="1">The sequence shown here is derived from an EMBL/GenBank/DDBJ whole genome shotgun (WGS) entry which is preliminary data.</text>
</comment>
<evidence type="ECO:0000313" key="2">
    <source>
        <dbReference type="Proteomes" id="UP000011668"/>
    </source>
</evidence>
<name>L8WQX0_THACA</name>
<sequence>MAQSVPLNFQMNRIHVIRMTDLNINHPGKNSVGKTPEFRLNLSFDLARLSPGGSGCEWEKKRRKTLGRCPPPLYSTCRISAEHTILQQAGSPKAETVWIESLGYRRQNITLSPHLVLGRYGGKGKYWYNG</sequence>
<dbReference type="HOGENOM" id="CLU_1939547_0_0_1"/>
<dbReference type="EMBL" id="AFRT01001892">
    <property type="protein sequence ID" value="ELU39182.1"/>
    <property type="molecule type" value="Genomic_DNA"/>
</dbReference>
<reference evidence="1 2" key="1">
    <citation type="journal article" date="2013" name="Nat. Commun.">
        <title>The evolution and pathogenic mechanisms of the rice sheath blight pathogen.</title>
        <authorList>
            <person name="Zheng A."/>
            <person name="Lin R."/>
            <person name="Xu L."/>
            <person name="Qin P."/>
            <person name="Tang C."/>
            <person name="Ai P."/>
            <person name="Zhang D."/>
            <person name="Liu Y."/>
            <person name="Sun Z."/>
            <person name="Feng H."/>
            <person name="Wang Y."/>
            <person name="Chen Y."/>
            <person name="Liang X."/>
            <person name="Fu R."/>
            <person name="Li Q."/>
            <person name="Zhang J."/>
            <person name="Yu X."/>
            <person name="Xie Z."/>
            <person name="Ding L."/>
            <person name="Guan P."/>
            <person name="Tang J."/>
            <person name="Liang Y."/>
            <person name="Wang S."/>
            <person name="Deng Q."/>
            <person name="Li S."/>
            <person name="Zhu J."/>
            <person name="Wang L."/>
            <person name="Liu H."/>
            <person name="Li P."/>
        </authorList>
    </citation>
    <scope>NUCLEOTIDE SEQUENCE [LARGE SCALE GENOMIC DNA]</scope>
    <source>
        <strain evidence="2">AG-1 IA</strain>
    </source>
</reference>
<protein>
    <submittedName>
        <fullName evidence="1">Uncharacterized protein</fullName>
    </submittedName>
</protein>
<organism evidence="1 2">
    <name type="scientific">Thanatephorus cucumeris (strain AG1-IA)</name>
    <name type="common">Rice sheath blight fungus</name>
    <name type="synonym">Rhizoctonia solani</name>
    <dbReference type="NCBI Taxonomy" id="983506"/>
    <lineage>
        <taxon>Eukaryota</taxon>
        <taxon>Fungi</taxon>
        <taxon>Dikarya</taxon>
        <taxon>Basidiomycota</taxon>
        <taxon>Agaricomycotina</taxon>
        <taxon>Agaricomycetes</taxon>
        <taxon>Cantharellales</taxon>
        <taxon>Ceratobasidiaceae</taxon>
        <taxon>Rhizoctonia</taxon>
        <taxon>Rhizoctonia solani AG-1</taxon>
    </lineage>
</organism>
<dbReference type="Proteomes" id="UP000011668">
    <property type="component" value="Unassembled WGS sequence"/>
</dbReference>